<organism evidence="1 2">
    <name type="scientific">Naganishia onofrii</name>
    <dbReference type="NCBI Taxonomy" id="1851511"/>
    <lineage>
        <taxon>Eukaryota</taxon>
        <taxon>Fungi</taxon>
        <taxon>Dikarya</taxon>
        <taxon>Basidiomycota</taxon>
        <taxon>Agaricomycotina</taxon>
        <taxon>Tremellomycetes</taxon>
        <taxon>Filobasidiales</taxon>
        <taxon>Filobasidiaceae</taxon>
        <taxon>Naganishia</taxon>
    </lineage>
</organism>
<evidence type="ECO:0000313" key="1">
    <source>
        <dbReference type="EMBL" id="KAJ9128097.1"/>
    </source>
</evidence>
<sequence>MCRFQQQHDPLPNTAAASTTSSPGAAAGNTVPVAGAAATAMTANETMLDRLAAAEAEERERPCVFKSIHPWMHNGSIADFQLIKRKLQSCLSEELFLHPSGYTDSEWAFALFLSKVRRPPPLSFPSPLAGSPAPTLTLAFF</sequence>
<dbReference type="EMBL" id="JASBWV010000001">
    <property type="protein sequence ID" value="KAJ9128097.1"/>
    <property type="molecule type" value="Genomic_DNA"/>
</dbReference>
<keyword evidence="2" id="KW-1185">Reference proteome</keyword>
<reference evidence="1" key="1">
    <citation type="submission" date="2023-04" db="EMBL/GenBank/DDBJ databases">
        <title>Draft Genome sequencing of Naganishia species isolated from polar environments using Oxford Nanopore Technology.</title>
        <authorList>
            <person name="Leo P."/>
            <person name="Venkateswaran K."/>
        </authorList>
    </citation>
    <scope>NUCLEOTIDE SEQUENCE</scope>
    <source>
        <strain evidence="1">DBVPG 5303</strain>
    </source>
</reference>
<accession>A0ACC2XXJ1</accession>
<protein>
    <submittedName>
        <fullName evidence="1">Uncharacterized protein</fullName>
    </submittedName>
</protein>
<gene>
    <name evidence="1" type="ORF">QFC24_000388</name>
</gene>
<comment type="caution">
    <text evidence="1">The sequence shown here is derived from an EMBL/GenBank/DDBJ whole genome shotgun (WGS) entry which is preliminary data.</text>
</comment>
<proteinExistence type="predicted"/>
<dbReference type="Proteomes" id="UP001234202">
    <property type="component" value="Unassembled WGS sequence"/>
</dbReference>
<name>A0ACC2XXJ1_9TREE</name>
<evidence type="ECO:0000313" key="2">
    <source>
        <dbReference type="Proteomes" id="UP001234202"/>
    </source>
</evidence>